<keyword evidence="1" id="KW-0106">Calcium</keyword>
<dbReference type="Gene3D" id="2.60.120.650">
    <property type="entry name" value="Cupin"/>
    <property type="match status" value="1"/>
</dbReference>
<dbReference type="Pfam" id="PF13621">
    <property type="entry name" value="Cupin_8"/>
    <property type="match status" value="1"/>
</dbReference>
<dbReference type="STRING" id="51511.ENSCSAVP00000011303"/>
<dbReference type="InterPro" id="IPR018247">
    <property type="entry name" value="EF_Hand_1_Ca_BS"/>
</dbReference>
<reference evidence="5" key="1">
    <citation type="submission" date="2003-08" db="EMBL/GenBank/DDBJ databases">
        <authorList>
            <person name="Birren B."/>
            <person name="Nusbaum C."/>
            <person name="Abebe A."/>
            <person name="Abouelleil A."/>
            <person name="Adekoya E."/>
            <person name="Ait-zahra M."/>
            <person name="Allen N."/>
            <person name="Allen T."/>
            <person name="An P."/>
            <person name="Anderson M."/>
            <person name="Anderson S."/>
            <person name="Arachchi H."/>
            <person name="Armbruster J."/>
            <person name="Bachantsang P."/>
            <person name="Baldwin J."/>
            <person name="Barry A."/>
            <person name="Bayul T."/>
            <person name="Blitshsteyn B."/>
            <person name="Bloom T."/>
            <person name="Blye J."/>
            <person name="Boguslavskiy L."/>
            <person name="Borowsky M."/>
            <person name="Boukhgalter B."/>
            <person name="Brunache A."/>
            <person name="Butler J."/>
            <person name="Calixte N."/>
            <person name="Calvo S."/>
            <person name="Camarata J."/>
            <person name="Campo K."/>
            <person name="Chang J."/>
            <person name="Cheshatsang Y."/>
            <person name="Citroen M."/>
            <person name="Collymore A."/>
            <person name="Considine T."/>
            <person name="Cook A."/>
            <person name="Cooke P."/>
            <person name="Corum B."/>
            <person name="Cuomo C."/>
            <person name="David R."/>
            <person name="Dawoe T."/>
            <person name="Degray S."/>
            <person name="Dodge S."/>
            <person name="Dooley K."/>
            <person name="Dorje P."/>
            <person name="Dorjee K."/>
            <person name="Dorris L."/>
            <person name="Duffey N."/>
            <person name="Dupes A."/>
            <person name="Elkins T."/>
            <person name="Engels R."/>
            <person name="Erickson J."/>
            <person name="Farina A."/>
            <person name="Faro S."/>
            <person name="Ferreira P."/>
            <person name="Fischer H."/>
            <person name="Fitzgerald M."/>
            <person name="Foley K."/>
            <person name="Gage D."/>
            <person name="Galagan J."/>
            <person name="Gearin G."/>
            <person name="Gnerre S."/>
            <person name="Gnirke A."/>
            <person name="Goyette A."/>
            <person name="Graham J."/>
            <person name="Grandbois E."/>
            <person name="Gyaltsen K."/>
            <person name="Hafez N."/>
            <person name="Hagopian D."/>
            <person name="Hagos B."/>
            <person name="Hall J."/>
            <person name="Hatcher B."/>
            <person name="Heller A."/>
            <person name="Higgins H."/>
            <person name="Honan T."/>
            <person name="Horn A."/>
            <person name="Houde N."/>
            <person name="Hughes L."/>
            <person name="Hulme W."/>
            <person name="Husby E."/>
            <person name="Iliev I."/>
            <person name="Jaffe D."/>
            <person name="Jones C."/>
            <person name="Kamal M."/>
            <person name="Kamat A."/>
            <person name="Kamvysselis M."/>
            <person name="Karlsson E."/>
            <person name="Kells C."/>
            <person name="Kieu A."/>
            <person name="Kisner P."/>
            <person name="Kodira C."/>
            <person name="Kulbokas E."/>
            <person name="Labutti K."/>
            <person name="Lama D."/>
            <person name="Landers T."/>
            <person name="Leger J."/>
            <person name="Levine S."/>
            <person name="Lewis D."/>
            <person name="Lewis T."/>
            <person name="Lindblad-toh K."/>
            <person name="Liu X."/>
            <person name="Lokyitsang T."/>
            <person name="Lokyitsang Y."/>
            <person name="Lucien O."/>
            <person name="Lui A."/>
            <person name="Ma L.J."/>
            <person name="Mabbitt R."/>
            <person name="Macdonald J."/>
            <person name="Maclean C."/>
            <person name="Major J."/>
            <person name="Manning J."/>
            <person name="Marabella R."/>
            <person name="Maru K."/>
            <person name="Matthews C."/>
            <person name="Mauceli E."/>
            <person name="Mccarthy M."/>
            <person name="Mcdonough S."/>
            <person name="Mcghee T."/>
            <person name="Meldrim J."/>
            <person name="Meneus L."/>
            <person name="Mesirov J."/>
            <person name="Mihalev A."/>
            <person name="Mihova T."/>
            <person name="Mikkelsen T."/>
            <person name="Mlenga V."/>
            <person name="Moru K."/>
            <person name="Mozes J."/>
            <person name="Mulrain L."/>
            <person name="Munson G."/>
            <person name="Naylor J."/>
            <person name="Newes C."/>
            <person name="Nguyen C."/>
            <person name="Nguyen N."/>
            <person name="Nguyen T."/>
            <person name="Nicol R."/>
            <person name="Nielsen C."/>
            <person name="Nizzari M."/>
            <person name="Norbu C."/>
            <person name="Norbu N."/>
            <person name="O'donnell P."/>
            <person name="Okoawo O."/>
            <person name="O'leary S."/>
            <person name="Omotosho B."/>
            <person name="O'neill K."/>
            <person name="Osman S."/>
            <person name="Parker S."/>
            <person name="Perrin D."/>
            <person name="Phunkhang P."/>
            <person name="Piqani B."/>
            <person name="Purcell S."/>
            <person name="Rachupka T."/>
            <person name="Ramasamy U."/>
            <person name="Rameau R."/>
            <person name="Ray V."/>
            <person name="Raymond C."/>
            <person name="Retta R."/>
            <person name="Richardson S."/>
            <person name="Rise C."/>
            <person name="Rodriguez J."/>
            <person name="Rogers J."/>
            <person name="Rogov P."/>
            <person name="Rutman M."/>
            <person name="Schupbach R."/>
            <person name="Seaman C."/>
            <person name="Settipalli S."/>
            <person name="Sharpe T."/>
            <person name="Sheridan J."/>
            <person name="Sherpa N."/>
            <person name="Shi J."/>
            <person name="Smirnov S."/>
            <person name="Smith C."/>
            <person name="Sougnez C."/>
            <person name="Spencer B."/>
            <person name="Stalker J."/>
            <person name="Stange-thomann N."/>
            <person name="Stavropoulos S."/>
            <person name="Stetson K."/>
            <person name="Stone C."/>
            <person name="Stone S."/>
            <person name="Stubbs M."/>
            <person name="Talamas J."/>
            <person name="Tchuinga P."/>
            <person name="Tenzing P."/>
            <person name="Tesfaye S."/>
            <person name="Theodore J."/>
            <person name="Thoulutsang Y."/>
            <person name="Topham K."/>
            <person name="Towey S."/>
            <person name="Tsamla T."/>
            <person name="Tsomo N."/>
            <person name="Vallee D."/>
            <person name="Vassiliev H."/>
            <person name="Venkataraman V."/>
            <person name="Vinson J."/>
            <person name="Vo A."/>
            <person name="Wade C."/>
            <person name="Wang S."/>
            <person name="Wangchuk T."/>
            <person name="Wangdi T."/>
            <person name="Whittaker C."/>
            <person name="Wilkinson J."/>
            <person name="Wu Y."/>
            <person name="Wyman D."/>
            <person name="Yadav S."/>
            <person name="Yang S."/>
            <person name="Yang X."/>
            <person name="Yeager S."/>
            <person name="Yee E."/>
            <person name="Young G."/>
            <person name="Zainoun J."/>
            <person name="Zembeck L."/>
            <person name="Zimmer A."/>
            <person name="Zody M."/>
            <person name="Lander E."/>
        </authorList>
    </citation>
    <scope>NUCLEOTIDE SEQUENCE [LARGE SCALE GENOMIC DNA]</scope>
</reference>
<dbReference type="PANTHER" id="PTHR12461">
    <property type="entry name" value="HYPOXIA-INDUCIBLE FACTOR 1 ALPHA INHIBITOR-RELATED"/>
    <property type="match status" value="1"/>
</dbReference>
<dbReference type="OMA" id="NIYLHER"/>
<dbReference type="PROSITE" id="PS00018">
    <property type="entry name" value="EF_HAND_1"/>
    <property type="match status" value="1"/>
</dbReference>
<feature type="domain" description="JmjC" evidence="3">
    <location>
        <begin position="135"/>
        <end position="290"/>
    </location>
</feature>
<name>H2Z141_CIOSA</name>
<evidence type="ECO:0000313" key="4">
    <source>
        <dbReference type="Ensembl" id="ENSCSAVP00000011303.1"/>
    </source>
</evidence>
<reference evidence="4" key="3">
    <citation type="submission" date="2025-09" db="UniProtKB">
        <authorList>
            <consortium name="Ensembl"/>
        </authorList>
    </citation>
    <scope>IDENTIFICATION</scope>
</reference>
<dbReference type="Proteomes" id="UP000007875">
    <property type="component" value="Unassembled WGS sequence"/>
</dbReference>
<keyword evidence="2" id="KW-0732">Signal</keyword>
<sequence length="479" mass="56010">FAWFRVLLLSPILICTFGSNVPVGHLKVLGSHRPPSVIIDEFTVDTAPKPEEFYRDYVRHSKPAVFRGAVLESKAYKTWSDAYIREHYGDLEARIEGKKEKWDTIPAGETYLGRDTFRHFVDTYHNSSSYMVSELPEKMYGDVAVIPSVGACGLIGKRFVEIDIWWNGGGGKSVIHKDAYNQINCLYRGTKHWKLFEYKYEKWIYKHKELEDALGGFSEVNVDRVDLIKHRNFAKIPWSNLTIHEGDCLYLPKSYYHQVYSEGQNILAVSLLFSRFDDVNEIDMSDCNDETDYKALRPLSDFDVMWKWAGTGYMTMGWGDIEENYRNELRSYVGSVDKFTVKHWNQHHETLEGFDIPREKFPDLESRNFTKAFKAFDKNKDGILSVNEIDQSTWDEFRYYALQFEDYEPSNSYMFEYSLIPYERVLKLIKMVLKSQEKLTRQNWIKLYTKETKGTPHYANIVFDGLVGQDDVVICKKIT</sequence>
<dbReference type="InterPro" id="IPR011992">
    <property type="entry name" value="EF-hand-dom_pair"/>
</dbReference>
<dbReference type="FunFam" id="2.60.120.650:FF:000025">
    <property type="entry name" value="Lysine-specific demethylase 8"/>
    <property type="match status" value="1"/>
</dbReference>
<dbReference type="Ensembl" id="ENSCSAVT00000011436.1">
    <property type="protein sequence ID" value="ENSCSAVP00000011303.1"/>
    <property type="gene ID" value="ENSCSAVG00000006610.1"/>
</dbReference>
<organism evidence="4 5">
    <name type="scientific">Ciona savignyi</name>
    <name type="common">Pacific transparent sea squirt</name>
    <dbReference type="NCBI Taxonomy" id="51511"/>
    <lineage>
        <taxon>Eukaryota</taxon>
        <taxon>Metazoa</taxon>
        <taxon>Chordata</taxon>
        <taxon>Tunicata</taxon>
        <taxon>Ascidiacea</taxon>
        <taxon>Phlebobranchia</taxon>
        <taxon>Cionidae</taxon>
        <taxon>Ciona</taxon>
    </lineage>
</organism>
<dbReference type="InterPro" id="IPR041667">
    <property type="entry name" value="Cupin_8"/>
</dbReference>
<dbReference type="PROSITE" id="PS51184">
    <property type="entry name" value="JMJC"/>
    <property type="match status" value="1"/>
</dbReference>
<evidence type="ECO:0000256" key="1">
    <source>
        <dbReference type="ARBA" id="ARBA00022837"/>
    </source>
</evidence>
<dbReference type="InParanoid" id="H2Z141"/>
<evidence type="ECO:0000259" key="3">
    <source>
        <dbReference type="PROSITE" id="PS51184"/>
    </source>
</evidence>
<keyword evidence="5" id="KW-1185">Reference proteome</keyword>
<evidence type="ECO:0000256" key="2">
    <source>
        <dbReference type="SAM" id="SignalP"/>
    </source>
</evidence>
<dbReference type="AlphaFoldDB" id="H2Z141"/>
<protein>
    <recommendedName>
        <fullName evidence="3">JmjC domain-containing protein</fullName>
    </recommendedName>
</protein>
<reference evidence="4" key="2">
    <citation type="submission" date="2025-08" db="UniProtKB">
        <authorList>
            <consortium name="Ensembl"/>
        </authorList>
    </citation>
    <scope>IDENTIFICATION</scope>
</reference>
<dbReference type="PANTHER" id="PTHR12461:SF27">
    <property type="entry name" value="JMJC DOMAIN-CONTAINING PROTEIN"/>
    <property type="match status" value="1"/>
</dbReference>
<feature type="signal peptide" evidence="2">
    <location>
        <begin position="1"/>
        <end position="18"/>
    </location>
</feature>
<dbReference type="eggNOG" id="KOG2132">
    <property type="taxonomic scope" value="Eukaryota"/>
</dbReference>
<dbReference type="HOGENOM" id="CLU_016785_9_2_1"/>
<dbReference type="InterPro" id="IPR003347">
    <property type="entry name" value="JmjC_dom"/>
</dbReference>
<feature type="chain" id="PRO_5003578934" description="JmjC domain-containing protein" evidence="2">
    <location>
        <begin position="19"/>
        <end position="479"/>
    </location>
</feature>
<dbReference type="GeneTree" id="ENSGT00940000165393"/>
<accession>H2Z141</accession>
<proteinExistence type="predicted"/>
<evidence type="ECO:0000313" key="5">
    <source>
        <dbReference type="Proteomes" id="UP000007875"/>
    </source>
</evidence>
<dbReference type="SUPFAM" id="SSF51197">
    <property type="entry name" value="Clavaminate synthase-like"/>
    <property type="match status" value="1"/>
</dbReference>
<dbReference type="SUPFAM" id="SSF47473">
    <property type="entry name" value="EF-hand"/>
    <property type="match status" value="1"/>
</dbReference>
<dbReference type="PROSITE" id="PS50007">
    <property type="entry name" value="PIPLC_X_DOMAIN"/>
    <property type="match status" value="1"/>
</dbReference>